<dbReference type="SUPFAM" id="SSF55781">
    <property type="entry name" value="GAF domain-like"/>
    <property type="match status" value="1"/>
</dbReference>
<evidence type="ECO:0000256" key="2">
    <source>
        <dbReference type="ARBA" id="ARBA00012438"/>
    </source>
</evidence>
<feature type="transmembrane region" description="Helical" evidence="9">
    <location>
        <begin position="6"/>
        <end position="26"/>
    </location>
</feature>
<evidence type="ECO:0000256" key="6">
    <source>
        <dbReference type="ARBA" id="ARBA00022777"/>
    </source>
</evidence>
<dbReference type="InterPro" id="IPR035965">
    <property type="entry name" value="PAS-like_dom_sf"/>
</dbReference>
<organism evidence="13 14">
    <name type="scientific">Desulfosarcina ovata subsp. sediminis</name>
    <dbReference type="NCBI Taxonomy" id="885957"/>
    <lineage>
        <taxon>Bacteria</taxon>
        <taxon>Pseudomonadati</taxon>
        <taxon>Thermodesulfobacteriota</taxon>
        <taxon>Desulfobacteria</taxon>
        <taxon>Desulfobacterales</taxon>
        <taxon>Desulfosarcinaceae</taxon>
        <taxon>Desulfosarcina</taxon>
    </lineage>
</organism>
<evidence type="ECO:0000256" key="8">
    <source>
        <dbReference type="ARBA" id="ARBA00023026"/>
    </source>
</evidence>
<dbReference type="InterPro" id="IPR000014">
    <property type="entry name" value="PAS"/>
</dbReference>
<dbReference type="Gene3D" id="3.30.450.20">
    <property type="entry name" value="PAS domain"/>
    <property type="match status" value="4"/>
</dbReference>
<reference evidence="13 14" key="1">
    <citation type="submission" date="2019-11" db="EMBL/GenBank/DDBJ databases">
        <title>Comparative genomics of hydrocarbon-degrading Desulfosarcina strains.</title>
        <authorList>
            <person name="Watanabe M."/>
            <person name="Kojima H."/>
            <person name="Fukui M."/>
        </authorList>
    </citation>
    <scope>NUCLEOTIDE SEQUENCE [LARGE SCALE GENOMIC DNA]</scope>
    <source>
        <strain evidence="13 14">28bB2T</strain>
    </source>
</reference>
<dbReference type="Proteomes" id="UP000425960">
    <property type="component" value="Chromosome"/>
</dbReference>
<feature type="domain" description="Histidine kinase" evidence="10">
    <location>
        <begin position="903"/>
        <end position="1099"/>
    </location>
</feature>
<dbReference type="AlphaFoldDB" id="A0A5K7ZSU0"/>
<dbReference type="InterPro" id="IPR005467">
    <property type="entry name" value="His_kinase_dom"/>
</dbReference>
<dbReference type="RefSeq" id="WP_155323541.1">
    <property type="nucleotide sequence ID" value="NZ_AP021876.1"/>
</dbReference>
<dbReference type="PROSITE" id="PS50109">
    <property type="entry name" value="HIS_KIN"/>
    <property type="match status" value="1"/>
</dbReference>
<dbReference type="PROSITE" id="PS50112">
    <property type="entry name" value="PAS"/>
    <property type="match status" value="2"/>
</dbReference>
<dbReference type="Pfam" id="PF13426">
    <property type="entry name" value="PAS_9"/>
    <property type="match status" value="2"/>
</dbReference>
<evidence type="ECO:0000259" key="12">
    <source>
        <dbReference type="PROSITE" id="PS50113"/>
    </source>
</evidence>
<dbReference type="SUPFAM" id="SSF55785">
    <property type="entry name" value="PYP-like sensor domain (PAS domain)"/>
    <property type="match status" value="4"/>
</dbReference>
<keyword evidence="4" id="KW-0808">Transferase</keyword>
<dbReference type="GO" id="GO:0005524">
    <property type="term" value="F:ATP binding"/>
    <property type="evidence" value="ECO:0007669"/>
    <property type="project" value="UniProtKB-KW"/>
</dbReference>
<evidence type="ECO:0000256" key="5">
    <source>
        <dbReference type="ARBA" id="ARBA00022741"/>
    </source>
</evidence>
<keyword evidence="7" id="KW-0067">ATP-binding</keyword>
<keyword evidence="9" id="KW-0812">Transmembrane</keyword>
<protein>
    <recommendedName>
        <fullName evidence="2">histidine kinase</fullName>
        <ecNumber evidence="2">2.7.13.3</ecNumber>
    </recommendedName>
</protein>
<evidence type="ECO:0000256" key="1">
    <source>
        <dbReference type="ARBA" id="ARBA00000085"/>
    </source>
</evidence>
<dbReference type="Pfam" id="PF02518">
    <property type="entry name" value="HATPase_c"/>
    <property type="match status" value="1"/>
</dbReference>
<evidence type="ECO:0000313" key="14">
    <source>
        <dbReference type="Proteomes" id="UP000425960"/>
    </source>
</evidence>
<dbReference type="KEGG" id="dov:DSCO28_38470"/>
<evidence type="ECO:0000313" key="13">
    <source>
        <dbReference type="EMBL" id="BBO83281.1"/>
    </source>
</evidence>
<dbReference type="Gene3D" id="3.30.450.40">
    <property type="match status" value="1"/>
</dbReference>
<gene>
    <name evidence="13" type="ORF">DSCO28_38470</name>
</gene>
<dbReference type="InterPro" id="IPR003018">
    <property type="entry name" value="GAF"/>
</dbReference>
<keyword evidence="8" id="KW-0843">Virulence</keyword>
<evidence type="ECO:0000259" key="10">
    <source>
        <dbReference type="PROSITE" id="PS50109"/>
    </source>
</evidence>
<dbReference type="InterPro" id="IPR000700">
    <property type="entry name" value="PAS-assoc_C"/>
</dbReference>
<dbReference type="InterPro" id="IPR003594">
    <property type="entry name" value="HATPase_dom"/>
</dbReference>
<dbReference type="SMART" id="SM00091">
    <property type="entry name" value="PAS"/>
    <property type="match status" value="4"/>
</dbReference>
<dbReference type="PANTHER" id="PTHR41523">
    <property type="entry name" value="TWO-COMPONENT SYSTEM SENSOR PROTEIN"/>
    <property type="match status" value="1"/>
</dbReference>
<dbReference type="SUPFAM" id="SSF55874">
    <property type="entry name" value="ATPase domain of HSP90 chaperone/DNA topoisomerase II/histidine kinase"/>
    <property type="match status" value="1"/>
</dbReference>
<keyword evidence="3" id="KW-0597">Phosphoprotein</keyword>
<dbReference type="SMART" id="SM00065">
    <property type="entry name" value="GAF"/>
    <property type="match status" value="1"/>
</dbReference>
<evidence type="ECO:0000256" key="3">
    <source>
        <dbReference type="ARBA" id="ARBA00022553"/>
    </source>
</evidence>
<name>A0A5K7ZSU0_9BACT</name>
<dbReference type="InterPro" id="IPR029016">
    <property type="entry name" value="GAF-like_dom_sf"/>
</dbReference>
<feature type="domain" description="PAS" evidence="11">
    <location>
        <begin position="345"/>
        <end position="418"/>
    </location>
</feature>
<keyword evidence="9" id="KW-1133">Transmembrane helix</keyword>
<dbReference type="EC" id="2.7.13.3" evidence="2"/>
<evidence type="ECO:0000256" key="9">
    <source>
        <dbReference type="SAM" id="Phobius"/>
    </source>
</evidence>
<dbReference type="CDD" id="cd00130">
    <property type="entry name" value="PAS"/>
    <property type="match status" value="2"/>
</dbReference>
<accession>A0A5K7ZSU0</accession>
<evidence type="ECO:0000256" key="4">
    <source>
        <dbReference type="ARBA" id="ARBA00022679"/>
    </source>
</evidence>
<keyword evidence="9" id="KW-0472">Membrane</keyword>
<evidence type="ECO:0000256" key="7">
    <source>
        <dbReference type="ARBA" id="ARBA00022840"/>
    </source>
</evidence>
<dbReference type="EMBL" id="AP021876">
    <property type="protein sequence ID" value="BBO83281.1"/>
    <property type="molecule type" value="Genomic_DNA"/>
</dbReference>
<dbReference type="PROSITE" id="PS50113">
    <property type="entry name" value="PAC"/>
    <property type="match status" value="1"/>
</dbReference>
<dbReference type="GO" id="GO:0004673">
    <property type="term" value="F:protein histidine kinase activity"/>
    <property type="evidence" value="ECO:0007669"/>
    <property type="project" value="UniProtKB-EC"/>
</dbReference>
<dbReference type="InterPro" id="IPR013767">
    <property type="entry name" value="PAS_fold"/>
</dbReference>
<dbReference type="Pfam" id="PF00989">
    <property type="entry name" value="PAS"/>
    <property type="match status" value="1"/>
</dbReference>
<dbReference type="NCBIfam" id="TIGR00229">
    <property type="entry name" value="sensory_box"/>
    <property type="match status" value="2"/>
</dbReference>
<dbReference type="GO" id="GO:0006355">
    <property type="term" value="P:regulation of DNA-templated transcription"/>
    <property type="evidence" value="ECO:0007669"/>
    <property type="project" value="InterPro"/>
</dbReference>
<dbReference type="InterPro" id="IPR011495">
    <property type="entry name" value="Sig_transdc_His_kin_sub2_dim/P"/>
</dbReference>
<sequence>METHTFIKLLAVLQAIGIILIWLWNIRLKNSIGQKKRAFLESKIELYQAREEWERTFDTVPDLITILDFKFNVLKTNNAVAKTLRVNKIPEKGLKCYALFHDMASPPSFCPLSKLIKDGQSHSADVYIERLNAYFYVSVSPLTDSTGQLIGAVHVARDISDCKLREKQSEHLSSMREKLLRSGTLDEKMKWIADCMTSLFEKPMFRVWMVKEQDADHPPPGQGQTARAQVVVEDLSFMLIADTCSSSGMEMNGNWPAFETSCLDQLMTNDSPWKIFDIRKWKGMPDNFQLAGYRILSSTGMPIGAFLFFCDDTTQIHKNNLLDSVVAATTNVLRGEMSASSLRHSEKRYRKLFESLIDVYFRTDASGILKMLSPSVEQVMGYSSKEMLNTYVRQYWVHPEKRDQLVREMQEKDAVRGREILLRKKGGALFWASVNAKQLKDDQGNYMGAEVMLRDVTKKKQAEELMRTQRDLSIALSSICDFDEALSICLDTALKLDEVDGGAIYLIDSNSGCLDLVVHRNLSTDFVNAVSHLDKESLQVKLVSKGESIFQPYAKMASSFSYSCGADRKIVHSAGIRALAVIPMSDDGKIFGCLVVSSTATDQLSSFSRYCLETVAGQMAAALSRIKIDQYLRSSRHNLKTLFESIDDFLFILDDTGRIIKTNPAVESRLGYASDELIGMDVTQVYPQNSQNGSHAAVRQTPISSVTFHPNSIMRPDDHLMPRDGQAIPVETKINQGIWDGKPAFFAISRDITLRLKAEEAKRISEERLMAAIDAIDEGFVIFDKNDRLVMCNNKFLDIYKVSADMIKPGAKFEDFIRNGAYRGQYLDAEGDVENWVTEQMVTHRCGGENFEQRIHGDRWIRIAERKMEDGSMVGFRVDVTDIKRSEDLLRNALMEKEILLKEIHHRVKNNLAVISSMLNLQIKNNANKVVQESLKESRSRVRSMALIHETLHQANNLSAVRLRDYISKLIRDLLSVYEHFSDQFSIEYDIEDVYLDINQAVYCGIIINELVTNSLKYAFADNERGIIRISAKTQPNHEIELSVKDNGAGLPPGFNWEKTRTLGMRLISLMVEQLRGSMKASHQGGLKTAIRWKSSLQKD</sequence>
<proteinExistence type="predicted"/>
<keyword evidence="5" id="KW-0547">Nucleotide-binding</keyword>
<feature type="domain" description="PAC" evidence="12">
    <location>
        <begin position="416"/>
        <end position="468"/>
    </location>
</feature>
<dbReference type="PANTHER" id="PTHR41523:SF8">
    <property type="entry name" value="ETHYLENE RESPONSE SENSOR PROTEIN"/>
    <property type="match status" value="1"/>
</dbReference>
<evidence type="ECO:0000259" key="11">
    <source>
        <dbReference type="PROSITE" id="PS50112"/>
    </source>
</evidence>
<dbReference type="SMART" id="SM00387">
    <property type="entry name" value="HATPase_c"/>
    <property type="match status" value="1"/>
</dbReference>
<feature type="domain" description="PAS" evidence="11">
    <location>
        <begin position="635"/>
        <end position="689"/>
    </location>
</feature>
<dbReference type="InterPro" id="IPR036890">
    <property type="entry name" value="HATPase_C_sf"/>
</dbReference>
<dbReference type="Gene3D" id="3.30.565.10">
    <property type="entry name" value="Histidine kinase-like ATPase, C-terminal domain"/>
    <property type="match status" value="1"/>
</dbReference>
<dbReference type="Pfam" id="PF07568">
    <property type="entry name" value="HisKA_2"/>
    <property type="match status" value="1"/>
</dbReference>
<dbReference type="Pfam" id="PF12860">
    <property type="entry name" value="PAS_7"/>
    <property type="match status" value="1"/>
</dbReference>
<keyword evidence="6" id="KW-0418">Kinase</keyword>
<comment type="catalytic activity">
    <reaction evidence="1">
        <text>ATP + protein L-histidine = ADP + protein N-phospho-L-histidine.</text>
        <dbReference type="EC" id="2.7.13.3"/>
    </reaction>
</comment>
<dbReference type="Pfam" id="PF13185">
    <property type="entry name" value="GAF_2"/>
    <property type="match status" value="1"/>
</dbReference>